<evidence type="ECO:0000256" key="1">
    <source>
        <dbReference type="ARBA" id="ARBA00023239"/>
    </source>
</evidence>
<proteinExistence type="predicted"/>
<evidence type="ECO:0000313" key="3">
    <source>
        <dbReference type="Proteomes" id="UP000037020"/>
    </source>
</evidence>
<name>A0ABR5J5Q3_9ACTN</name>
<sequence>AATAAARADAFDVRDLALRARDGGNPVIPLAAVLTAAVARTDPAAAAYVHRGATSQDILDTALMLVAARTLPTITADPVSYTH</sequence>
<dbReference type="EMBL" id="LGUT01001559">
    <property type="protein sequence ID" value="KOG88708.1"/>
    <property type="molecule type" value="Genomic_DNA"/>
</dbReference>
<feature type="non-terminal residue" evidence="2">
    <location>
        <position position="83"/>
    </location>
</feature>
<evidence type="ECO:0000313" key="2">
    <source>
        <dbReference type="EMBL" id="KOG88708.1"/>
    </source>
</evidence>
<comment type="caution">
    <text evidence="2">The sequence shown here is derived from an EMBL/GenBank/DDBJ whole genome shotgun (WGS) entry which is preliminary data.</text>
</comment>
<dbReference type="InterPro" id="IPR008948">
    <property type="entry name" value="L-Aspartase-like"/>
</dbReference>
<dbReference type="SUPFAM" id="SSF48557">
    <property type="entry name" value="L-aspartase-like"/>
    <property type="match status" value="1"/>
</dbReference>
<organism evidence="2 3">
    <name type="scientific">Streptomyces varsoviensis</name>
    <dbReference type="NCBI Taxonomy" id="67373"/>
    <lineage>
        <taxon>Bacteria</taxon>
        <taxon>Bacillati</taxon>
        <taxon>Actinomycetota</taxon>
        <taxon>Actinomycetes</taxon>
        <taxon>Kitasatosporales</taxon>
        <taxon>Streptomycetaceae</taxon>
        <taxon>Streptomyces</taxon>
    </lineage>
</organism>
<keyword evidence="3" id="KW-1185">Reference proteome</keyword>
<keyword evidence="1" id="KW-0456">Lyase</keyword>
<dbReference type="Proteomes" id="UP000037020">
    <property type="component" value="Unassembled WGS sequence"/>
</dbReference>
<reference evidence="2 3" key="1">
    <citation type="submission" date="2015-07" db="EMBL/GenBank/DDBJ databases">
        <authorList>
            <person name="Ju K.-S."/>
            <person name="Doroghazi J.R."/>
            <person name="Metcalf W.W."/>
        </authorList>
    </citation>
    <scope>NUCLEOTIDE SEQUENCE [LARGE SCALE GENOMIC DNA]</scope>
    <source>
        <strain evidence="2 3">NRRL B-3589</strain>
    </source>
</reference>
<dbReference type="Gene3D" id="1.20.200.10">
    <property type="entry name" value="Fumarase/aspartase (Central domain)"/>
    <property type="match status" value="1"/>
</dbReference>
<gene>
    <name evidence="2" type="ORF">ADK38_18295</name>
</gene>
<protein>
    <submittedName>
        <fullName evidence="2">3-carboxy-cis,cis-muconate cycloisomerase</fullName>
    </submittedName>
</protein>
<feature type="non-terminal residue" evidence="2">
    <location>
        <position position="1"/>
    </location>
</feature>
<accession>A0ABR5J5Q3</accession>